<reference evidence="3" key="1">
    <citation type="journal article" date="2019" name="Int. J. Syst. Evol. Microbiol.">
        <title>The Global Catalogue of Microorganisms (GCM) 10K type strain sequencing project: providing services to taxonomists for standard genome sequencing and annotation.</title>
        <authorList>
            <consortium name="The Broad Institute Genomics Platform"/>
            <consortium name="The Broad Institute Genome Sequencing Center for Infectious Disease"/>
            <person name="Wu L."/>
            <person name="Ma J."/>
        </authorList>
    </citation>
    <scope>NUCLEOTIDE SEQUENCE [LARGE SCALE GENOMIC DNA]</scope>
    <source>
        <strain evidence="3">CGMCC 4.7638</strain>
    </source>
</reference>
<evidence type="ECO:0000313" key="3">
    <source>
        <dbReference type="Proteomes" id="UP001597542"/>
    </source>
</evidence>
<gene>
    <name evidence="2" type="ORF">ACFSUT_27920</name>
</gene>
<evidence type="ECO:0000256" key="1">
    <source>
        <dbReference type="SAM" id="MobiDB-lite"/>
    </source>
</evidence>
<feature type="compositionally biased region" description="Polar residues" evidence="1">
    <location>
        <begin position="260"/>
        <end position="276"/>
    </location>
</feature>
<keyword evidence="3" id="KW-1185">Reference proteome</keyword>
<protein>
    <submittedName>
        <fullName evidence="2">Uncharacterized protein</fullName>
    </submittedName>
</protein>
<accession>A0ABW5I753</accession>
<proteinExistence type="predicted"/>
<feature type="region of interest" description="Disordered" evidence="1">
    <location>
        <begin position="255"/>
        <end position="276"/>
    </location>
</feature>
<name>A0ABW5I753_9PSEU</name>
<sequence length="295" mass="31310">MLTLPYVTTASFKAYPTFLDVMNLRPGDPVLSDQDAELYNILLKSSAWADGYVRMSAGDGTLSAHTRVERARIRVARDGRISYHTNHNPVTAVTGLSIGMSPNQLTAVTDLTNLWPEDQRQIVGYPGGITSPGLAALQFGSPVVTGELYTQWTYIAGYANTLLGAAVASGASSITVADATGIAAGTVLRIWDPGHEEAVTVAAGYTTGTSIPLAGVLKFPHDPTSVAIGVSAIPSDVHLAVILYAVALLQRPDSEHEDSFPSTQVKPNTRVGTANDGSGFVVEAERLLDQYKRVR</sequence>
<evidence type="ECO:0000313" key="2">
    <source>
        <dbReference type="EMBL" id="MFD2484135.1"/>
    </source>
</evidence>
<organism evidence="2 3">
    <name type="scientific">Amycolatopsis albidoflavus</name>
    <dbReference type="NCBI Taxonomy" id="102226"/>
    <lineage>
        <taxon>Bacteria</taxon>
        <taxon>Bacillati</taxon>
        <taxon>Actinomycetota</taxon>
        <taxon>Actinomycetes</taxon>
        <taxon>Pseudonocardiales</taxon>
        <taxon>Pseudonocardiaceae</taxon>
        <taxon>Amycolatopsis</taxon>
    </lineage>
</organism>
<dbReference type="Proteomes" id="UP001597542">
    <property type="component" value="Unassembled WGS sequence"/>
</dbReference>
<dbReference type="EMBL" id="JBHUKQ010000014">
    <property type="protein sequence ID" value="MFD2484135.1"/>
    <property type="molecule type" value="Genomic_DNA"/>
</dbReference>
<dbReference type="RefSeq" id="WP_344283251.1">
    <property type="nucleotide sequence ID" value="NZ_BAAAHV010000022.1"/>
</dbReference>
<comment type="caution">
    <text evidence="2">The sequence shown here is derived from an EMBL/GenBank/DDBJ whole genome shotgun (WGS) entry which is preliminary data.</text>
</comment>